<evidence type="ECO:0000256" key="1">
    <source>
        <dbReference type="SAM" id="MobiDB-lite"/>
    </source>
</evidence>
<reference evidence="3" key="1">
    <citation type="submission" date="2020-07" db="EMBL/GenBank/DDBJ databases">
        <title>Genome sequence and genetic diversity analysis of an under-domesticated orphan crop, white fonio (Digitaria exilis).</title>
        <authorList>
            <person name="Bennetzen J.L."/>
            <person name="Chen S."/>
            <person name="Ma X."/>
            <person name="Wang X."/>
            <person name="Yssel A.E.J."/>
            <person name="Chaluvadi S.R."/>
            <person name="Johnson M."/>
            <person name="Gangashetty P."/>
            <person name="Hamidou F."/>
            <person name="Sanogo M.D."/>
            <person name="Zwaenepoel A."/>
            <person name="Wallace J."/>
            <person name="Van De Peer Y."/>
            <person name="Van Deynze A."/>
        </authorList>
    </citation>
    <scope>NUCLEOTIDE SEQUENCE</scope>
    <source>
        <tissue evidence="3">Leaves</tissue>
    </source>
</reference>
<dbReference type="EMBL" id="JACEFO010000872">
    <property type="protein sequence ID" value="KAF8754039.1"/>
    <property type="molecule type" value="Genomic_DNA"/>
</dbReference>
<evidence type="ECO:0000313" key="3">
    <source>
        <dbReference type="EMBL" id="KAF8754039.1"/>
    </source>
</evidence>
<dbReference type="OrthoDB" id="2789670at2759"/>
<keyword evidence="2" id="KW-0732">Signal</keyword>
<accession>A0A835FGI4</accession>
<dbReference type="Proteomes" id="UP000636709">
    <property type="component" value="Unassembled WGS sequence"/>
</dbReference>
<protein>
    <submittedName>
        <fullName evidence="3">Uncharacterized protein</fullName>
    </submittedName>
</protein>
<feature type="region of interest" description="Disordered" evidence="1">
    <location>
        <begin position="43"/>
        <end position="62"/>
    </location>
</feature>
<feature type="signal peptide" evidence="2">
    <location>
        <begin position="1"/>
        <end position="31"/>
    </location>
</feature>
<gene>
    <name evidence="3" type="ORF">HU200_011518</name>
</gene>
<proteinExistence type="predicted"/>
<feature type="chain" id="PRO_5032632385" evidence="2">
    <location>
        <begin position="32"/>
        <end position="263"/>
    </location>
</feature>
<evidence type="ECO:0000256" key="2">
    <source>
        <dbReference type="SAM" id="SignalP"/>
    </source>
</evidence>
<feature type="region of interest" description="Disordered" evidence="1">
    <location>
        <begin position="122"/>
        <end position="154"/>
    </location>
</feature>
<evidence type="ECO:0000313" key="4">
    <source>
        <dbReference type="Proteomes" id="UP000636709"/>
    </source>
</evidence>
<name>A0A835FGI4_9POAL</name>
<keyword evidence="4" id="KW-1185">Reference proteome</keyword>
<feature type="region of interest" description="Disordered" evidence="1">
    <location>
        <begin position="235"/>
        <end position="263"/>
    </location>
</feature>
<organism evidence="3 4">
    <name type="scientific">Digitaria exilis</name>
    <dbReference type="NCBI Taxonomy" id="1010633"/>
    <lineage>
        <taxon>Eukaryota</taxon>
        <taxon>Viridiplantae</taxon>
        <taxon>Streptophyta</taxon>
        <taxon>Embryophyta</taxon>
        <taxon>Tracheophyta</taxon>
        <taxon>Spermatophyta</taxon>
        <taxon>Magnoliopsida</taxon>
        <taxon>Liliopsida</taxon>
        <taxon>Poales</taxon>
        <taxon>Poaceae</taxon>
        <taxon>PACMAD clade</taxon>
        <taxon>Panicoideae</taxon>
        <taxon>Panicodae</taxon>
        <taxon>Paniceae</taxon>
        <taxon>Anthephorinae</taxon>
        <taxon>Digitaria</taxon>
    </lineage>
</organism>
<dbReference type="AlphaFoldDB" id="A0A835FGI4"/>
<comment type="caution">
    <text evidence="3">The sequence shown here is derived from an EMBL/GenBank/DDBJ whole genome shotgun (WGS) entry which is preliminary data.</text>
</comment>
<sequence length="263" mass="28996">MAEDSPSLGVSSPSSTTTLQVLLLMVMLASAEEHVYPRRSRRAVAMAGRRKPPGDVAQRQAGETGTDIACVKLGGVHVIPIACPKIAREVLKRHERQLRLPSTDLRLQDTLSCPLRRPLEEDAPRARLGGRVPVSPRVAPRQARRGGRQPHPLQEGTLVDVRHVARHYCGNVVRRLVFNRRYFGEAQPDGGPGPPEVQHVDAVFASVGLSTPSTSPTIFMVLAVEQWKRGRLDAMPREPVASPSRVKAQREWTPFAAMDKEEE</sequence>